<evidence type="ECO:0000313" key="2">
    <source>
        <dbReference type="EMBL" id="WOL06504.1"/>
    </source>
</evidence>
<evidence type="ECO:0000256" key="1">
    <source>
        <dbReference type="SAM" id="MobiDB-lite"/>
    </source>
</evidence>
<name>A0AAQ3KD12_9LILI</name>
<gene>
    <name evidence="2" type="ORF">Cni_G15238</name>
</gene>
<feature type="region of interest" description="Disordered" evidence="1">
    <location>
        <begin position="81"/>
        <end position="135"/>
    </location>
</feature>
<keyword evidence="3" id="KW-1185">Reference proteome</keyword>
<evidence type="ECO:0000313" key="3">
    <source>
        <dbReference type="Proteomes" id="UP001327560"/>
    </source>
</evidence>
<protein>
    <submittedName>
        <fullName evidence="2">Uncharacterized protein</fullName>
    </submittedName>
</protein>
<organism evidence="2 3">
    <name type="scientific">Canna indica</name>
    <name type="common">Indian-shot</name>
    <dbReference type="NCBI Taxonomy" id="4628"/>
    <lineage>
        <taxon>Eukaryota</taxon>
        <taxon>Viridiplantae</taxon>
        <taxon>Streptophyta</taxon>
        <taxon>Embryophyta</taxon>
        <taxon>Tracheophyta</taxon>
        <taxon>Spermatophyta</taxon>
        <taxon>Magnoliopsida</taxon>
        <taxon>Liliopsida</taxon>
        <taxon>Zingiberales</taxon>
        <taxon>Cannaceae</taxon>
        <taxon>Canna</taxon>
    </lineage>
</organism>
<feature type="compositionally biased region" description="Low complexity" evidence="1">
    <location>
        <begin position="93"/>
        <end position="116"/>
    </location>
</feature>
<sequence length="161" mass="16860">MEGSPFISLCSQTLEMKLGEDSVKSSPTSLPPILSHPDSSTTLCTIFLLRHLRSPSNPYPPAFTTAFDPNQSSYIESSAARRRSWPVGGRYRSSWPCSSSPTSPACPTLTSSSSSSPPYPTQEALSGAGLPAPTHAIRRSTIGPASCATATGASPGCGWRA</sequence>
<proteinExistence type="predicted"/>
<reference evidence="2 3" key="1">
    <citation type="submission" date="2023-10" db="EMBL/GenBank/DDBJ databases">
        <title>Chromosome-scale genome assembly provides insights into flower coloration mechanisms of Canna indica.</title>
        <authorList>
            <person name="Li C."/>
        </authorList>
    </citation>
    <scope>NUCLEOTIDE SEQUENCE [LARGE SCALE GENOMIC DNA]</scope>
    <source>
        <tissue evidence="2">Flower</tissue>
    </source>
</reference>
<accession>A0AAQ3KD12</accession>
<dbReference type="AlphaFoldDB" id="A0AAQ3KD12"/>
<dbReference type="EMBL" id="CP136894">
    <property type="protein sequence ID" value="WOL06504.1"/>
    <property type="molecule type" value="Genomic_DNA"/>
</dbReference>
<dbReference type="Proteomes" id="UP001327560">
    <property type="component" value="Chromosome 5"/>
</dbReference>